<comment type="caution">
    <text evidence="11">The sequence shown here is derived from an EMBL/GenBank/DDBJ whole genome shotgun (WGS) entry which is preliminary data.</text>
</comment>
<gene>
    <name evidence="11" type="primary">Pol_5</name>
    <name evidence="12" type="synonym">Pol_6</name>
    <name evidence="11" type="ORF">RHICYA_R16411</name>
    <name evidence="12" type="ORF">RHICYA_R16413</name>
</gene>
<keyword evidence="7" id="KW-0695">RNA-directed DNA polymerase</keyword>
<dbReference type="SUPFAM" id="SSF46919">
    <property type="entry name" value="N-terminal Zn binding domain of HIV integrase"/>
    <property type="match status" value="1"/>
</dbReference>
<reference evidence="11 13" key="1">
    <citation type="submission" date="2019-09" db="EMBL/GenBank/DDBJ databases">
        <title>Bird 10,000 Genomes (B10K) Project - Family phase.</title>
        <authorList>
            <person name="Zhang G."/>
        </authorList>
    </citation>
    <scope>NUCLEOTIDE SEQUENCE [LARGE SCALE GENOMIC DNA]</scope>
    <source>
        <strain evidence="11">B10K-DU-002-35</strain>
        <tissue evidence="11">Muscle</tissue>
    </source>
</reference>
<evidence type="ECO:0000256" key="7">
    <source>
        <dbReference type="ARBA" id="ARBA00022918"/>
    </source>
</evidence>
<dbReference type="AlphaFoldDB" id="A0A7L1NL19"/>
<evidence type="ECO:0000313" key="11">
    <source>
        <dbReference type="EMBL" id="NXO00615.1"/>
    </source>
</evidence>
<keyword evidence="8" id="KW-0863">Zinc-finger</keyword>
<dbReference type="InterPro" id="IPR036397">
    <property type="entry name" value="RNaseH_sf"/>
</dbReference>
<organism evidence="11 13">
    <name type="scientific">Rhinopomastus cyanomelas</name>
    <name type="common">Common scimitarbill</name>
    <dbReference type="NCBI Taxonomy" id="113115"/>
    <lineage>
        <taxon>Eukaryota</taxon>
        <taxon>Metazoa</taxon>
        <taxon>Chordata</taxon>
        <taxon>Craniata</taxon>
        <taxon>Vertebrata</taxon>
        <taxon>Euteleostomi</taxon>
        <taxon>Archelosauria</taxon>
        <taxon>Archosauria</taxon>
        <taxon>Dinosauria</taxon>
        <taxon>Saurischia</taxon>
        <taxon>Theropoda</taxon>
        <taxon>Coelurosauria</taxon>
        <taxon>Aves</taxon>
        <taxon>Neognathae</taxon>
        <taxon>Neoaves</taxon>
        <taxon>Telluraves</taxon>
        <taxon>Coraciimorphae</taxon>
        <taxon>Bucerotiformes</taxon>
        <taxon>Rhinopomastidae</taxon>
        <taxon>Rhinopomastus</taxon>
    </lineage>
</organism>
<name>A0A7L1NL19_RHICY</name>
<dbReference type="GO" id="GO:0035613">
    <property type="term" value="F:RNA stem-loop binding"/>
    <property type="evidence" value="ECO:0007669"/>
    <property type="project" value="TreeGrafter"/>
</dbReference>
<dbReference type="PANTHER" id="PTHR41694:SF3">
    <property type="entry name" value="RNA-DIRECTED DNA POLYMERASE-RELATED"/>
    <property type="match status" value="1"/>
</dbReference>
<evidence type="ECO:0000256" key="6">
    <source>
        <dbReference type="ARBA" id="ARBA00022801"/>
    </source>
</evidence>
<evidence type="ECO:0000256" key="8">
    <source>
        <dbReference type="PROSITE-ProRule" id="PRU00450"/>
    </source>
</evidence>
<evidence type="ECO:0000256" key="3">
    <source>
        <dbReference type="ARBA" id="ARBA00022722"/>
    </source>
</evidence>
<evidence type="ECO:0000256" key="4">
    <source>
        <dbReference type="ARBA" id="ARBA00022723"/>
    </source>
</evidence>
<evidence type="ECO:0000259" key="9">
    <source>
        <dbReference type="PROSITE" id="PS50876"/>
    </source>
</evidence>
<dbReference type="PANTHER" id="PTHR41694">
    <property type="entry name" value="ENDOGENOUS RETROVIRUS GROUP K MEMBER POL PROTEIN"/>
    <property type="match status" value="1"/>
</dbReference>
<dbReference type="GO" id="GO:0003964">
    <property type="term" value="F:RNA-directed DNA polymerase activity"/>
    <property type="evidence" value="ECO:0007669"/>
    <property type="project" value="UniProtKB-KW"/>
</dbReference>
<feature type="domain" description="Integrase-type" evidence="9">
    <location>
        <begin position="143"/>
        <end position="184"/>
    </location>
</feature>
<dbReference type="InterPro" id="IPR002156">
    <property type="entry name" value="RNaseH_domain"/>
</dbReference>
<evidence type="ECO:0000256" key="5">
    <source>
        <dbReference type="ARBA" id="ARBA00022759"/>
    </source>
</evidence>
<keyword evidence="1" id="KW-0808">Transferase</keyword>
<evidence type="ECO:0000259" key="10">
    <source>
        <dbReference type="PROSITE" id="PS50879"/>
    </source>
</evidence>
<dbReference type="InterPro" id="IPR012337">
    <property type="entry name" value="RNaseH-like_sf"/>
</dbReference>
<proteinExistence type="predicted"/>
<dbReference type="PROSITE" id="PS50876">
    <property type="entry name" value="ZF_INTEGRASE"/>
    <property type="match status" value="1"/>
</dbReference>
<dbReference type="GO" id="GO:0004523">
    <property type="term" value="F:RNA-DNA hybrid ribonuclease activity"/>
    <property type="evidence" value="ECO:0007669"/>
    <property type="project" value="InterPro"/>
</dbReference>
<dbReference type="EMBL" id="VXBP01007372">
    <property type="protein sequence ID" value="NXO00615.1"/>
    <property type="molecule type" value="Genomic_DNA"/>
</dbReference>
<dbReference type="GO" id="GO:0008270">
    <property type="term" value="F:zinc ion binding"/>
    <property type="evidence" value="ECO:0007669"/>
    <property type="project" value="UniProtKB-KW"/>
</dbReference>
<feature type="non-terminal residue" evidence="11">
    <location>
        <position position="185"/>
    </location>
</feature>
<keyword evidence="3" id="KW-0540">Nuclease</keyword>
<evidence type="ECO:0000256" key="1">
    <source>
        <dbReference type="ARBA" id="ARBA00022679"/>
    </source>
</evidence>
<evidence type="ECO:0000313" key="12">
    <source>
        <dbReference type="EMBL" id="NXO03316.1"/>
    </source>
</evidence>
<feature type="domain" description="RNase H type-1" evidence="10">
    <location>
        <begin position="11"/>
        <end position="143"/>
    </location>
</feature>
<keyword evidence="4" id="KW-0479">Metal-binding</keyword>
<dbReference type="EMBL" id="VXBP01009207">
    <property type="protein sequence ID" value="NXO03316.1"/>
    <property type="molecule type" value="Genomic_DNA"/>
</dbReference>
<accession>A0A7L1NL19</accession>
<keyword evidence="2" id="KW-0548">Nucleotidyltransferase</keyword>
<dbReference type="PROSITE" id="PS50879">
    <property type="entry name" value="RNASE_H_1"/>
    <property type="match status" value="1"/>
</dbReference>
<dbReference type="Proteomes" id="UP000565785">
    <property type="component" value="Unassembled WGS sequence"/>
</dbReference>
<dbReference type="OrthoDB" id="9395371at2759"/>
<keyword evidence="8" id="KW-0862">Zinc</keyword>
<sequence>VSLKLRVLDTSLEGPTIFTDASSATGQGAVVWQGPDNKWESRLLVDRTVMVQMLEAKAVAVALGLWPVTLCNVVTDSALVARLLLRMGKVGLPSTTAASFLEEALVARSAPVAILRVCSHSEVPGFFAVGNAVADKVAGTQVYTLQAARNLHSTLHIGAQALAQVCSIPLSSAHEVIQACPHCNS</sequence>
<dbReference type="Gene3D" id="1.10.10.200">
    <property type="match status" value="1"/>
</dbReference>
<evidence type="ECO:0000256" key="2">
    <source>
        <dbReference type="ARBA" id="ARBA00022695"/>
    </source>
</evidence>
<keyword evidence="6" id="KW-0378">Hydrolase</keyword>
<protein>
    <submittedName>
        <fullName evidence="11">POL1 protein</fullName>
    </submittedName>
</protein>
<keyword evidence="5" id="KW-0255">Endonuclease</keyword>
<dbReference type="Gene3D" id="3.30.420.10">
    <property type="entry name" value="Ribonuclease H-like superfamily/Ribonuclease H"/>
    <property type="match status" value="1"/>
</dbReference>
<dbReference type="Pfam" id="PF02022">
    <property type="entry name" value="Integrase_Zn"/>
    <property type="match status" value="1"/>
</dbReference>
<dbReference type="InterPro" id="IPR017856">
    <property type="entry name" value="Integrase-like_N"/>
</dbReference>
<evidence type="ECO:0000313" key="13">
    <source>
        <dbReference type="Proteomes" id="UP000565785"/>
    </source>
</evidence>
<dbReference type="SUPFAM" id="SSF53098">
    <property type="entry name" value="Ribonuclease H-like"/>
    <property type="match status" value="1"/>
</dbReference>
<keyword evidence="13" id="KW-1185">Reference proteome</keyword>
<feature type="non-terminal residue" evidence="11">
    <location>
        <position position="1"/>
    </location>
</feature>
<dbReference type="InterPro" id="IPR003308">
    <property type="entry name" value="Integrase_Zn-bd_dom_N"/>
</dbReference>